<dbReference type="GO" id="GO:0061631">
    <property type="term" value="F:ubiquitin conjugating enzyme activity"/>
    <property type="evidence" value="ECO:0007669"/>
    <property type="project" value="UniProtKB-EC"/>
</dbReference>
<evidence type="ECO:0000256" key="1">
    <source>
        <dbReference type="ARBA" id="ARBA00000485"/>
    </source>
</evidence>
<dbReference type="PROSITE" id="PS50127">
    <property type="entry name" value="UBC_2"/>
    <property type="match status" value="1"/>
</dbReference>
<dbReference type="FunFam" id="3.10.110.10:FF:000101">
    <property type="entry name" value="Ubiquitin-conjugating enzyme E2 D2"/>
    <property type="match status" value="1"/>
</dbReference>
<sequence>MAQRILAELEKLRLDPPELCSGAPINDEDPFHWQAIIIGPPDSPYQGGVFYLTYDFPQDYPFRPPRVVFTTRIYHPNIDSNGNIGLDILNSKWAISLTVSKVLISICSLLCDPYPDVAFMHEIAQIYKNDREQYNTNAREWTQKYAM</sequence>
<dbReference type="InterPro" id="IPR016135">
    <property type="entry name" value="UBQ-conjugating_enzyme/RWD"/>
</dbReference>
<organism evidence="9 10">
    <name type="scientific">Meloidogyne hapla</name>
    <name type="common">Root-knot nematode worm</name>
    <dbReference type="NCBI Taxonomy" id="6305"/>
    <lineage>
        <taxon>Eukaryota</taxon>
        <taxon>Metazoa</taxon>
        <taxon>Ecdysozoa</taxon>
        <taxon>Nematoda</taxon>
        <taxon>Chromadorea</taxon>
        <taxon>Rhabditida</taxon>
        <taxon>Tylenchina</taxon>
        <taxon>Tylenchomorpha</taxon>
        <taxon>Tylenchoidea</taxon>
        <taxon>Meloidogynidae</taxon>
        <taxon>Meloidogyninae</taxon>
        <taxon>Meloidogyne</taxon>
    </lineage>
</organism>
<evidence type="ECO:0000256" key="5">
    <source>
        <dbReference type="ARBA" id="ARBA00022741"/>
    </source>
</evidence>
<evidence type="ECO:0000256" key="7">
    <source>
        <dbReference type="ARBA" id="ARBA00022840"/>
    </source>
</evidence>
<evidence type="ECO:0000256" key="4">
    <source>
        <dbReference type="ARBA" id="ARBA00022679"/>
    </source>
</evidence>
<evidence type="ECO:0000256" key="2">
    <source>
        <dbReference type="ARBA" id="ARBA00004906"/>
    </source>
</evidence>
<keyword evidence="6" id="KW-0833">Ubl conjugation pathway</keyword>
<evidence type="ECO:0000313" key="10">
    <source>
        <dbReference type="WBParaSite" id="MhA1_Contig958.frz3.gene2"/>
    </source>
</evidence>
<name>A0A1I8C254_MELHA</name>
<accession>A0A1I8C254</accession>
<protein>
    <recommendedName>
        <fullName evidence="3">E2 ubiquitin-conjugating enzyme</fullName>
        <ecNumber evidence="3">2.3.2.23</ecNumber>
    </recommendedName>
</protein>
<feature type="domain" description="UBC core" evidence="8">
    <location>
        <begin position="1"/>
        <end position="147"/>
    </location>
</feature>
<dbReference type="AlphaFoldDB" id="A0A1I8C254"/>
<reference evidence="10" key="1">
    <citation type="submission" date="2016-11" db="UniProtKB">
        <authorList>
            <consortium name="WormBaseParasite"/>
        </authorList>
    </citation>
    <scope>IDENTIFICATION</scope>
</reference>
<evidence type="ECO:0000256" key="6">
    <source>
        <dbReference type="ARBA" id="ARBA00022786"/>
    </source>
</evidence>
<keyword evidence="9" id="KW-1185">Reference proteome</keyword>
<dbReference type="SMART" id="SM00212">
    <property type="entry name" value="UBCc"/>
    <property type="match status" value="1"/>
</dbReference>
<comment type="catalytic activity">
    <reaction evidence="1">
        <text>S-ubiquitinyl-[E1 ubiquitin-activating enzyme]-L-cysteine + [E2 ubiquitin-conjugating enzyme]-L-cysteine = [E1 ubiquitin-activating enzyme]-L-cysteine + S-ubiquitinyl-[E2 ubiquitin-conjugating enzyme]-L-cysteine.</text>
        <dbReference type="EC" id="2.3.2.23"/>
    </reaction>
</comment>
<dbReference type="InterPro" id="IPR000608">
    <property type="entry name" value="UBC"/>
</dbReference>
<evidence type="ECO:0000256" key="3">
    <source>
        <dbReference type="ARBA" id="ARBA00012486"/>
    </source>
</evidence>
<dbReference type="GO" id="GO:0006511">
    <property type="term" value="P:ubiquitin-dependent protein catabolic process"/>
    <property type="evidence" value="ECO:0007669"/>
    <property type="project" value="UniProtKB-ARBA"/>
</dbReference>
<proteinExistence type="predicted"/>
<dbReference type="Gene3D" id="3.10.110.10">
    <property type="entry name" value="Ubiquitin Conjugating Enzyme"/>
    <property type="match status" value="1"/>
</dbReference>
<dbReference type="WBParaSite" id="MhA1_Contig958.frz3.gene2">
    <property type="protein sequence ID" value="MhA1_Contig958.frz3.gene2"/>
    <property type="gene ID" value="MhA1_Contig958.frz3.gene2"/>
</dbReference>
<dbReference type="EC" id="2.3.2.23" evidence="3"/>
<dbReference type="GO" id="GO:0005524">
    <property type="term" value="F:ATP binding"/>
    <property type="evidence" value="ECO:0007669"/>
    <property type="project" value="UniProtKB-KW"/>
</dbReference>
<dbReference type="SUPFAM" id="SSF54495">
    <property type="entry name" value="UBC-like"/>
    <property type="match status" value="1"/>
</dbReference>
<evidence type="ECO:0000259" key="8">
    <source>
        <dbReference type="PROSITE" id="PS50127"/>
    </source>
</evidence>
<keyword evidence="4" id="KW-0808">Transferase</keyword>
<comment type="pathway">
    <text evidence="2">Protein modification; protein ubiquitination.</text>
</comment>
<evidence type="ECO:0000313" key="9">
    <source>
        <dbReference type="Proteomes" id="UP000095281"/>
    </source>
</evidence>
<keyword evidence="7" id="KW-0067">ATP-binding</keyword>
<dbReference type="PANTHER" id="PTHR24068">
    <property type="entry name" value="UBIQUITIN-CONJUGATING ENZYME E2"/>
    <property type="match status" value="1"/>
</dbReference>
<dbReference type="Proteomes" id="UP000095281">
    <property type="component" value="Unplaced"/>
</dbReference>
<dbReference type="Pfam" id="PF00179">
    <property type="entry name" value="UQ_con"/>
    <property type="match status" value="1"/>
</dbReference>
<dbReference type="OMA" id="YNTNARE"/>
<keyword evidence="5" id="KW-0547">Nucleotide-binding</keyword>